<dbReference type="Proteomes" id="UP000245464">
    <property type="component" value="Chromosome 1"/>
</dbReference>
<accession>A0A834S9T6</accession>
<keyword evidence="2" id="KW-0812">Transmembrane</keyword>
<feature type="transmembrane region" description="Helical" evidence="2">
    <location>
        <begin position="90"/>
        <end position="111"/>
    </location>
</feature>
<protein>
    <submittedName>
        <fullName evidence="4">Mg2+ transporter zinc transport protein</fullName>
    </submittedName>
</protein>
<feature type="region of interest" description="Disordered" evidence="1">
    <location>
        <begin position="168"/>
        <end position="193"/>
    </location>
</feature>
<evidence type="ECO:0000313" key="5">
    <source>
        <dbReference type="Proteomes" id="UP000245464"/>
    </source>
</evidence>
<feature type="transmembrane region" description="Helical" evidence="2">
    <location>
        <begin position="123"/>
        <end position="144"/>
    </location>
</feature>
<dbReference type="AlphaFoldDB" id="A0A834S9T6"/>
<evidence type="ECO:0000313" key="4">
    <source>
        <dbReference type="EMBL" id="KAI1517834.1"/>
    </source>
</evidence>
<name>A0A834S9T6_9PLEO</name>
<comment type="caution">
    <text evidence="3">The sequence shown here is derived from an EMBL/GenBank/DDBJ whole genome shotgun (WGS) entry which is preliminary data.</text>
</comment>
<gene>
    <name evidence="4" type="ORF">Ptr86124_003135</name>
    <name evidence="3" type="ORF">PtrM4_027190</name>
</gene>
<organism evidence="3 5">
    <name type="scientific">Pyrenophora tritici-repentis</name>
    <dbReference type="NCBI Taxonomy" id="45151"/>
    <lineage>
        <taxon>Eukaryota</taxon>
        <taxon>Fungi</taxon>
        <taxon>Dikarya</taxon>
        <taxon>Ascomycota</taxon>
        <taxon>Pezizomycotina</taxon>
        <taxon>Dothideomycetes</taxon>
        <taxon>Pleosporomycetidae</taxon>
        <taxon>Pleosporales</taxon>
        <taxon>Pleosporineae</taxon>
        <taxon>Pleosporaceae</taxon>
        <taxon>Pyrenophora</taxon>
    </lineage>
</organism>
<reference evidence="3" key="1">
    <citation type="journal article" date="2018" name="BMC Genomics">
        <title>Comparative genomics of the wheat fungal pathogen Pyrenophora tritici-repentis reveals chromosomal variations and genome plasticity.</title>
        <authorList>
            <person name="Moolhuijzen P."/>
            <person name="See P.T."/>
            <person name="Hane J.K."/>
            <person name="Shi G."/>
            <person name="Liu Z."/>
            <person name="Oliver R.P."/>
            <person name="Moffat C.S."/>
        </authorList>
    </citation>
    <scope>NUCLEOTIDE SEQUENCE [LARGE SCALE GENOMIC DNA]</scope>
    <source>
        <strain evidence="3">M4</strain>
    </source>
</reference>
<proteinExistence type="predicted"/>
<dbReference type="Proteomes" id="UP000249757">
    <property type="component" value="Unassembled WGS sequence"/>
</dbReference>
<reference evidence="4" key="3">
    <citation type="journal article" date="2022" name="bioRxiv">
        <title>A global pangenome for the wheat fungal pathogen Pyrenophora tritici-repentis and prediction of effector protein structural homology.</title>
        <authorList>
            <person name="Moolhuijzen P."/>
            <person name="See P.T."/>
            <person name="Shi G."/>
            <person name="Powell H.R."/>
            <person name="Cockram J."/>
            <person name="Jorgensen L.N."/>
            <person name="Benslimane H."/>
            <person name="Strelkov S.E."/>
            <person name="Turner J."/>
            <person name="Liu Z."/>
            <person name="Moffat C.S."/>
        </authorList>
    </citation>
    <scope>NUCLEOTIDE SEQUENCE</scope>
    <source>
        <strain evidence="4">86-124</strain>
    </source>
</reference>
<evidence type="ECO:0000256" key="2">
    <source>
        <dbReference type="SAM" id="Phobius"/>
    </source>
</evidence>
<keyword evidence="6" id="KW-1185">Reference proteome</keyword>
<reference evidence="6" key="4">
    <citation type="journal article" date="2022" name="Microb. Genom.">
        <title>A global pangenome for the wheat fungal pathogen Pyrenophora tritici-repentis and prediction of effector protein structural homology.</title>
        <authorList>
            <person name="Moolhuijzen P.M."/>
            <person name="See P.T."/>
            <person name="Shi G."/>
            <person name="Powell H.R."/>
            <person name="Cockram J."/>
            <person name="Jorgensen L.N."/>
            <person name="Benslimane H."/>
            <person name="Strelkov S.E."/>
            <person name="Turner J."/>
            <person name="Liu Z."/>
            <person name="Moffat C.S."/>
        </authorList>
    </citation>
    <scope>NUCLEOTIDE SEQUENCE [LARGE SCALE GENOMIC DNA]</scope>
</reference>
<evidence type="ECO:0000313" key="3">
    <source>
        <dbReference type="EMBL" id="KAF7578479.1"/>
    </source>
</evidence>
<feature type="compositionally biased region" description="Polar residues" evidence="1">
    <location>
        <begin position="168"/>
        <end position="178"/>
    </location>
</feature>
<dbReference type="EMBL" id="NQIK02000001">
    <property type="protein sequence ID" value="KAF7578479.1"/>
    <property type="molecule type" value="Genomic_DNA"/>
</dbReference>
<sequence length="193" mass="21893">MEEDLKDILEKIDIWENRKADRNLEEPRWTRNDERRYRAAITKLTKRNALATRDLIYHLTTVRSLRVSFSNRLQSTRDELNFLNAENIRYFTYLNAVFLPLGFATGVWSMAESPPHGKNIKGMAATAVVTLLLTVTVIVNMQILKEQLSKCIFHRIWDNMGSSTLNIGETSHSQSVPGPSSAAGQRGNAPCTN</sequence>
<evidence type="ECO:0000256" key="1">
    <source>
        <dbReference type="SAM" id="MobiDB-lite"/>
    </source>
</evidence>
<reference evidence="4" key="2">
    <citation type="submission" date="2021-05" db="EMBL/GenBank/DDBJ databases">
        <authorList>
            <person name="Moolhuijzen P.M."/>
            <person name="Moffat C.S."/>
        </authorList>
    </citation>
    <scope>NUCLEOTIDE SEQUENCE</scope>
    <source>
        <strain evidence="4">86-124</strain>
    </source>
</reference>
<dbReference type="Gene3D" id="1.20.58.340">
    <property type="entry name" value="Magnesium transport protein CorA, transmembrane region"/>
    <property type="match status" value="1"/>
</dbReference>
<keyword evidence="2" id="KW-0472">Membrane</keyword>
<dbReference type="EMBL" id="NRDI02000003">
    <property type="protein sequence ID" value="KAI1517834.1"/>
    <property type="molecule type" value="Genomic_DNA"/>
</dbReference>
<evidence type="ECO:0000313" key="6">
    <source>
        <dbReference type="Proteomes" id="UP000249757"/>
    </source>
</evidence>
<keyword evidence="2" id="KW-1133">Transmembrane helix</keyword>